<evidence type="ECO:0000256" key="4">
    <source>
        <dbReference type="ARBA" id="ARBA00023080"/>
    </source>
</evidence>
<comment type="subcellular location">
    <subcellularLocation>
        <location evidence="1 9">Cytoplasm</location>
    </subcellularLocation>
</comment>
<reference evidence="10 11" key="1">
    <citation type="submission" date="2019-08" db="EMBL/GenBank/DDBJ databases">
        <title>Pelomicrobium methylotrophicum gen. nov., sp. nov. a moderately thermophilic, facultatively anaerobic, lithoautotrophic and methylotrophic bacterium isolated from a terrestrial mud volcano.</title>
        <authorList>
            <person name="Slobodkina G.B."/>
            <person name="Merkel A.Y."/>
            <person name="Slobodkin A.I."/>
        </authorList>
    </citation>
    <scope>NUCLEOTIDE SEQUENCE [LARGE SCALE GENOMIC DNA]</scope>
    <source>
        <strain evidence="10 11">SM250</strain>
    </source>
</reference>
<dbReference type="InterPro" id="IPR029001">
    <property type="entry name" value="ITPase-like_fam"/>
</dbReference>
<dbReference type="FunFam" id="3.90.950.10:FF:000005">
    <property type="entry name" value="7-methyl-GTP pyrophosphatase"/>
    <property type="match status" value="1"/>
</dbReference>
<dbReference type="InterPro" id="IPR003697">
    <property type="entry name" value="Maf-like"/>
</dbReference>
<comment type="caution">
    <text evidence="10">The sequence shown here is derived from an EMBL/GenBank/DDBJ whole genome shotgun (WGS) entry which is preliminary data.</text>
</comment>
<protein>
    <recommendedName>
        <fullName evidence="8 9">7-methyl-GTP pyrophosphatase</fullName>
        <shortName evidence="9">m(7)GTP pyrophosphatase</shortName>
        <ecNumber evidence="9">3.6.1.-</ecNumber>
    </recommendedName>
</protein>
<dbReference type="PIRSF" id="PIRSF006305">
    <property type="entry name" value="Maf"/>
    <property type="match status" value="1"/>
</dbReference>
<dbReference type="RefSeq" id="WP_147798229.1">
    <property type="nucleotide sequence ID" value="NZ_VPFL01000001.1"/>
</dbReference>
<evidence type="ECO:0000256" key="8">
    <source>
        <dbReference type="ARBA" id="ARBA00068163"/>
    </source>
</evidence>
<feature type="site" description="Important for substrate specificity" evidence="9">
    <location>
        <position position="74"/>
    </location>
</feature>
<evidence type="ECO:0000256" key="6">
    <source>
        <dbReference type="ARBA" id="ARBA00053369"/>
    </source>
</evidence>
<feature type="site" description="Important for substrate specificity" evidence="9">
    <location>
        <position position="158"/>
    </location>
</feature>
<dbReference type="Pfam" id="PF02545">
    <property type="entry name" value="Maf"/>
    <property type="match status" value="1"/>
</dbReference>
<comment type="caution">
    <text evidence="9">Lacks conserved residue(s) required for the propagation of feature annotation.</text>
</comment>
<dbReference type="GO" id="GO:0005737">
    <property type="term" value="C:cytoplasm"/>
    <property type="evidence" value="ECO:0007669"/>
    <property type="project" value="UniProtKB-SubCell"/>
</dbReference>
<evidence type="ECO:0000256" key="9">
    <source>
        <dbReference type="HAMAP-Rule" id="MF_00528"/>
    </source>
</evidence>
<dbReference type="EC" id="3.6.1.-" evidence="9"/>
<dbReference type="PANTHER" id="PTHR43213">
    <property type="entry name" value="BIFUNCTIONAL DTTP/UTP PYROPHOSPHATASE/METHYLTRANSFERASE PROTEIN-RELATED"/>
    <property type="match status" value="1"/>
</dbReference>
<dbReference type="AlphaFoldDB" id="A0A5C7EME1"/>
<dbReference type="Proteomes" id="UP000321201">
    <property type="component" value="Unassembled WGS sequence"/>
</dbReference>
<dbReference type="HAMAP" id="MF_00528">
    <property type="entry name" value="Maf"/>
    <property type="match status" value="1"/>
</dbReference>
<evidence type="ECO:0000256" key="2">
    <source>
        <dbReference type="ARBA" id="ARBA00022490"/>
    </source>
</evidence>
<dbReference type="CDD" id="cd00555">
    <property type="entry name" value="Maf"/>
    <property type="match status" value="1"/>
</dbReference>
<dbReference type="GO" id="GO:0009117">
    <property type="term" value="P:nucleotide metabolic process"/>
    <property type="evidence" value="ECO:0007669"/>
    <property type="project" value="UniProtKB-KW"/>
</dbReference>
<dbReference type="FunCoup" id="A0A5C7EME1">
    <property type="interactions" value="109"/>
</dbReference>
<gene>
    <name evidence="10" type="ORF">FR698_00565</name>
</gene>
<name>A0A5C7EME1_9PROT</name>
<keyword evidence="4 9" id="KW-0546">Nucleotide metabolism</keyword>
<keyword evidence="2 9" id="KW-0963">Cytoplasm</keyword>
<sequence length="196" mass="21276">MPPVQPRIVLASTSRYRRDLLARLGIDFDIFAPNVDESPLPGEAPQALALRLSRLKAEAARQAYPAALIIGSDQVAVLDQELLGKPGDYDNAYRQLQGMSGRQVEFHTAVSLLNSATGSLQSDVAVVRVRFRRLSDEDIRSYLSKEPAFDCAGSARVESLGIALCERVESDDPTALVGLPLITVVSMLQREGVSVL</sequence>
<proteinExistence type="inferred from homology"/>
<feature type="active site" description="Proton acceptor" evidence="9">
    <location>
        <position position="73"/>
    </location>
</feature>
<dbReference type="NCBIfam" id="TIGR00172">
    <property type="entry name" value="maf"/>
    <property type="match status" value="1"/>
</dbReference>
<dbReference type="GO" id="GO:0047429">
    <property type="term" value="F:nucleoside triphosphate diphosphatase activity"/>
    <property type="evidence" value="ECO:0007669"/>
    <property type="project" value="InterPro"/>
</dbReference>
<keyword evidence="3 9" id="KW-0378">Hydrolase</keyword>
<comment type="catalytic activity">
    <reaction evidence="5 9">
        <text>N(7)-methyl-GTP + H2O = N(7)-methyl-GMP + diphosphate + H(+)</text>
        <dbReference type="Rhea" id="RHEA:58744"/>
        <dbReference type="ChEBI" id="CHEBI:15377"/>
        <dbReference type="ChEBI" id="CHEBI:15378"/>
        <dbReference type="ChEBI" id="CHEBI:33019"/>
        <dbReference type="ChEBI" id="CHEBI:58285"/>
        <dbReference type="ChEBI" id="CHEBI:87133"/>
    </reaction>
</comment>
<comment type="function">
    <text evidence="6 9">Nucleoside triphosphate pyrophosphatase that hydrolyzes 7-methyl-GTP (m(7)GTP). May have a dual role in cell division arrest and in preventing the incorporation of modified nucleotides into cellular nucleic acids.</text>
</comment>
<dbReference type="PANTHER" id="PTHR43213:SF10">
    <property type="entry name" value="7-METHYL-GTP PYROPHOSPHATASE"/>
    <property type="match status" value="1"/>
</dbReference>
<dbReference type="EMBL" id="VPFL01000001">
    <property type="protein sequence ID" value="TXF13643.1"/>
    <property type="molecule type" value="Genomic_DNA"/>
</dbReference>
<dbReference type="Gene3D" id="3.90.950.10">
    <property type="match status" value="1"/>
</dbReference>
<evidence type="ECO:0000256" key="5">
    <source>
        <dbReference type="ARBA" id="ARBA00050213"/>
    </source>
</evidence>
<comment type="cofactor">
    <cofactor evidence="9">
        <name>a divalent metal cation</name>
        <dbReference type="ChEBI" id="CHEBI:60240"/>
    </cofactor>
</comment>
<evidence type="ECO:0000313" key="11">
    <source>
        <dbReference type="Proteomes" id="UP000321201"/>
    </source>
</evidence>
<evidence type="ECO:0000256" key="1">
    <source>
        <dbReference type="ARBA" id="ARBA00004496"/>
    </source>
</evidence>
<comment type="similarity">
    <text evidence="7 9">Belongs to the Maf family. YceF subfamily.</text>
</comment>
<dbReference type="OrthoDB" id="5292203at2"/>
<dbReference type="SUPFAM" id="SSF52972">
    <property type="entry name" value="ITPase-like"/>
    <property type="match status" value="1"/>
</dbReference>
<evidence type="ECO:0000313" key="10">
    <source>
        <dbReference type="EMBL" id="TXF13643.1"/>
    </source>
</evidence>
<keyword evidence="11" id="KW-1185">Reference proteome</keyword>
<organism evidence="10 11">
    <name type="scientific">Pelomicrobium methylotrophicum</name>
    <dbReference type="NCBI Taxonomy" id="2602750"/>
    <lineage>
        <taxon>Bacteria</taxon>
        <taxon>Pseudomonadati</taxon>
        <taxon>Pseudomonadota</taxon>
        <taxon>Hydrogenophilia</taxon>
        <taxon>Hydrogenophilia incertae sedis</taxon>
        <taxon>Pelomicrobium</taxon>
    </lineage>
</organism>
<feature type="site" description="Important for substrate specificity" evidence="9">
    <location>
        <position position="16"/>
    </location>
</feature>
<accession>A0A5C7EME1</accession>
<evidence type="ECO:0000256" key="3">
    <source>
        <dbReference type="ARBA" id="ARBA00022801"/>
    </source>
</evidence>
<evidence type="ECO:0000256" key="7">
    <source>
        <dbReference type="ARBA" id="ARBA00060749"/>
    </source>
</evidence>
<dbReference type="InParanoid" id="A0A5C7EME1"/>